<gene>
    <name evidence="2" type="ORF">CXG46_05450</name>
</gene>
<comment type="caution">
    <text evidence="2">The sequence shown here is derived from an EMBL/GenBank/DDBJ whole genome shotgun (WGS) entry which is preliminary data.</text>
</comment>
<accession>A0ABX4QZJ2</accession>
<protein>
    <submittedName>
        <fullName evidence="2">Uncharacterized protein</fullName>
    </submittedName>
</protein>
<dbReference type="Proteomes" id="UP000233565">
    <property type="component" value="Unassembled WGS sequence"/>
</dbReference>
<feature type="region of interest" description="Disordered" evidence="1">
    <location>
        <begin position="1"/>
        <end position="38"/>
    </location>
</feature>
<evidence type="ECO:0000313" key="2">
    <source>
        <dbReference type="EMBL" id="PKH42713.1"/>
    </source>
</evidence>
<keyword evidence="3" id="KW-1185">Reference proteome</keyword>
<evidence type="ECO:0000313" key="3">
    <source>
        <dbReference type="Proteomes" id="UP000233565"/>
    </source>
</evidence>
<dbReference type="EMBL" id="PJBV01000012">
    <property type="protein sequence ID" value="PKH42713.1"/>
    <property type="molecule type" value="Genomic_DNA"/>
</dbReference>
<name>A0ABX4QZJ2_9ACTN</name>
<feature type="compositionally biased region" description="Basic residues" evidence="1">
    <location>
        <begin position="16"/>
        <end position="31"/>
    </location>
</feature>
<proteinExistence type="predicted"/>
<sequence>MRPRRPRGRPSAPQRPRGRAPRPRLRPRHRGAGTTRCGCLASTRSSWRRPVSGRGHLQCS</sequence>
<evidence type="ECO:0000256" key="1">
    <source>
        <dbReference type="SAM" id="MobiDB-lite"/>
    </source>
</evidence>
<organism evidence="2 3">
    <name type="scientific">Nocardioides alpinus</name>
    <dbReference type="NCBI Taxonomy" id="748909"/>
    <lineage>
        <taxon>Bacteria</taxon>
        <taxon>Bacillati</taxon>
        <taxon>Actinomycetota</taxon>
        <taxon>Actinomycetes</taxon>
        <taxon>Propionibacteriales</taxon>
        <taxon>Nocardioidaceae</taxon>
        <taxon>Nocardioides</taxon>
    </lineage>
</organism>
<reference evidence="2 3" key="1">
    <citation type="submission" date="2017-12" db="EMBL/GenBank/DDBJ databases">
        <title>Pharmacopeia of the Arctic Ocean.</title>
        <authorList>
            <person name="Collins E."/>
            <person name="Ducluzeau A.-L."/>
        </authorList>
    </citation>
    <scope>NUCLEOTIDE SEQUENCE [LARGE SCALE GENOMIC DNA]</scope>
    <source>
        <strain evidence="2 3">DSM 23325</strain>
    </source>
</reference>